<keyword evidence="6" id="KW-1003">Cell membrane</keyword>
<evidence type="ECO:0000256" key="2">
    <source>
        <dbReference type="ARBA" id="ARBA00022553"/>
    </source>
</evidence>
<organism evidence="8 9">
    <name type="scientific">Victivallis lenta</name>
    <dbReference type="NCBI Taxonomy" id="2606640"/>
    <lineage>
        <taxon>Bacteria</taxon>
        <taxon>Pseudomonadati</taxon>
        <taxon>Lentisphaerota</taxon>
        <taxon>Lentisphaeria</taxon>
        <taxon>Victivallales</taxon>
        <taxon>Victivallaceae</taxon>
        <taxon>Victivallis</taxon>
    </lineage>
</organism>
<evidence type="ECO:0000313" key="9">
    <source>
        <dbReference type="Proteomes" id="UP000435649"/>
    </source>
</evidence>
<reference evidence="8 9" key="1">
    <citation type="submission" date="2019-08" db="EMBL/GenBank/DDBJ databases">
        <title>In-depth cultivation of the pig gut microbiome towards novel bacterial diversity and tailored functional studies.</title>
        <authorList>
            <person name="Wylensek D."/>
            <person name="Hitch T.C.A."/>
            <person name="Clavel T."/>
        </authorList>
    </citation>
    <scope>NUCLEOTIDE SEQUENCE [LARGE SCALE GENOMIC DNA]</scope>
    <source>
        <strain evidence="8 9">BBE-744-WT-12</strain>
    </source>
</reference>
<dbReference type="RefSeq" id="WP_106054043.1">
    <property type="nucleotide sequence ID" value="NZ_CALXOB010000051.1"/>
</dbReference>
<proteinExistence type="inferred from homology"/>
<feature type="modified residue" description="FMN phosphoryl threonine" evidence="6">
    <location>
        <position position="188"/>
    </location>
</feature>
<comment type="caution">
    <text evidence="8">The sequence shown here is derived from an EMBL/GenBank/DDBJ whole genome shotgun (WGS) entry which is preliminary data.</text>
</comment>
<comment type="function">
    <text evidence="6">Part of a membrane-bound complex that couples electron transfer with translocation of ions across the membrane.</text>
</comment>
<dbReference type="GO" id="GO:0009055">
    <property type="term" value="F:electron transfer activity"/>
    <property type="evidence" value="ECO:0007669"/>
    <property type="project" value="InterPro"/>
</dbReference>
<evidence type="ECO:0000256" key="1">
    <source>
        <dbReference type="ARBA" id="ARBA00022448"/>
    </source>
</evidence>
<gene>
    <name evidence="6" type="primary">rnfG</name>
    <name evidence="8" type="ORF">FYJ85_16180</name>
</gene>
<dbReference type="Proteomes" id="UP000435649">
    <property type="component" value="Unassembled WGS sequence"/>
</dbReference>
<dbReference type="GO" id="GO:0010181">
    <property type="term" value="F:FMN binding"/>
    <property type="evidence" value="ECO:0007669"/>
    <property type="project" value="InterPro"/>
</dbReference>
<comment type="subunit">
    <text evidence="6">The complex is composed of six subunits: RnfA, RnfB, RnfC, RnfD, RnfE and RnfG.</text>
</comment>
<keyword evidence="6" id="KW-0812">Transmembrane</keyword>
<feature type="domain" description="FMN-binding" evidence="7">
    <location>
        <begin position="97"/>
        <end position="205"/>
    </location>
</feature>
<keyword evidence="9" id="KW-1185">Reference proteome</keyword>
<comment type="cofactor">
    <cofactor evidence="6">
        <name>FMN</name>
        <dbReference type="ChEBI" id="CHEBI:58210"/>
    </cofactor>
</comment>
<keyword evidence="5 6" id="KW-0249">Electron transport</keyword>
<dbReference type="PANTHER" id="PTHR36118">
    <property type="entry name" value="ION-TRANSLOCATING OXIDOREDUCTASE COMPLEX SUBUNIT G"/>
    <property type="match status" value="1"/>
</dbReference>
<keyword evidence="1 6" id="KW-0813">Transport</keyword>
<keyword evidence="6" id="KW-1133">Transmembrane helix</keyword>
<protein>
    <recommendedName>
        <fullName evidence="6">Ion-translocating oxidoreductase complex subunit G</fullName>
        <ecNumber evidence="6">7.-.-.-</ecNumber>
    </recommendedName>
    <alternativeName>
        <fullName evidence="6">Rnf electron transport complex subunit G</fullName>
    </alternativeName>
</protein>
<dbReference type="PANTHER" id="PTHR36118:SF1">
    <property type="entry name" value="ION-TRANSLOCATING OXIDOREDUCTASE COMPLEX SUBUNIT G"/>
    <property type="match status" value="1"/>
</dbReference>
<dbReference type="InterPro" id="IPR007329">
    <property type="entry name" value="FMN-bd"/>
</dbReference>
<accession>A0A844G4A4</accession>
<keyword evidence="3 6" id="KW-0285">Flavoprotein</keyword>
<evidence type="ECO:0000313" key="8">
    <source>
        <dbReference type="EMBL" id="MST98577.1"/>
    </source>
</evidence>
<dbReference type="HAMAP" id="MF_00479">
    <property type="entry name" value="RsxG_RnfG"/>
    <property type="match status" value="1"/>
</dbReference>
<evidence type="ECO:0000256" key="4">
    <source>
        <dbReference type="ARBA" id="ARBA00022643"/>
    </source>
</evidence>
<name>A0A844G4A4_9BACT</name>
<comment type="similarity">
    <text evidence="6">Belongs to the RnfG family.</text>
</comment>
<keyword evidence="2 6" id="KW-0597">Phosphoprotein</keyword>
<evidence type="ECO:0000256" key="5">
    <source>
        <dbReference type="ARBA" id="ARBA00022982"/>
    </source>
</evidence>
<dbReference type="GO" id="GO:0022900">
    <property type="term" value="P:electron transport chain"/>
    <property type="evidence" value="ECO:0007669"/>
    <property type="project" value="UniProtKB-UniRule"/>
</dbReference>
<dbReference type="EMBL" id="VUNS01000020">
    <property type="protein sequence ID" value="MST98577.1"/>
    <property type="molecule type" value="Genomic_DNA"/>
</dbReference>
<dbReference type="AlphaFoldDB" id="A0A844G4A4"/>
<keyword evidence="6" id="KW-0472">Membrane</keyword>
<keyword evidence="4 6" id="KW-0288">FMN</keyword>
<dbReference type="InterPro" id="IPR010209">
    <property type="entry name" value="Ion_transpt_RnfG/RsxG"/>
</dbReference>
<comment type="subcellular location">
    <subcellularLocation>
        <location evidence="6">Cell membrane</location>
        <topology evidence="6">Single-pass membrane protein</topology>
    </subcellularLocation>
</comment>
<evidence type="ECO:0000259" key="7">
    <source>
        <dbReference type="SMART" id="SM00900"/>
    </source>
</evidence>
<dbReference type="EC" id="7.-.-.-" evidence="6"/>
<dbReference type="GO" id="GO:0005886">
    <property type="term" value="C:plasma membrane"/>
    <property type="evidence" value="ECO:0007669"/>
    <property type="project" value="UniProtKB-SubCell"/>
</dbReference>
<evidence type="ECO:0000256" key="3">
    <source>
        <dbReference type="ARBA" id="ARBA00022630"/>
    </source>
</evidence>
<dbReference type="NCBIfam" id="TIGR01947">
    <property type="entry name" value="rnfG"/>
    <property type="match status" value="1"/>
</dbReference>
<evidence type="ECO:0000256" key="6">
    <source>
        <dbReference type="HAMAP-Rule" id="MF_00479"/>
    </source>
</evidence>
<dbReference type="SMART" id="SM00900">
    <property type="entry name" value="FMN_bind"/>
    <property type="match status" value="1"/>
</dbReference>
<dbReference type="PIRSF" id="PIRSF006091">
    <property type="entry name" value="E_trnsport_RnfG"/>
    <property type="match status" value="1"/>
</dbReference>
<sequence>MSLKNSENFIVLGLFLAVLGLISAVLLAVFSDIVREPIAAAELRNTNKALEQILPPFDNQPSQDKVEIEAGGSAITFMGAVKDGRLVALAARGERKGYAGPVQALVGLDVDGKIRAVLITKQNETPGLGANVCERKFKKTIFNLFQKRPEGIAPNAFLDQFDGKSAAKGVTWKVKKDGGNIDYVTGATVTSRTITALTDEIAQCYLANREEIIRKLAPSGGNK</sequence>
<keyword evidence="6" id="KW-1278">Translocase</keyword>
<dbReference type="Pfam" id="PF04205">
    <property type="entry name" value="FMN_bind"/>
    <property type="match status" value="1"/>
</dbReference>